<dbReference type="Proteomes" id="UP001302321">
    <property type="component" value="Unassembled WGS sequence"/>
</dbReference>
<dbReference type="EMBL" id="MU866588">
    <property type="protein sequence ID" value="KAK4171311.1"/>
    <property type="molecule type" value="Genomic_DNA"/>
</dbReference>
<keyword evidence="2" id="KW-1185">Reference proteome</keyword>
<reference evidence="1" key="1">
    <citation type="journal article" date="2023" name="Mol. Phylogenet. Evol.">
        <title>Genome-scale phylogeny and comparative genomics of the fungal order Sordariales.</title>
        <authorList>
            <person name="Hensen N."/>
            <person name="Bonometti L."/>
            <person name="Westerberg I."/>
            <person name="Brannstrom I.O."/>
            <person name="Guillou S."/>
            <person name="Cros-Aarteil S."/>
            <person name="Calhoun S."/>
            <person name="Haridas S."/>
            <person name="Kuo A."/>
            <person name="Mondo S."/>
            <person name="Pangilinan J."/>
            <person name="Riley R."/>
            <person name="LaButti K."/>
            <person name="Andreopoulos B."/>
            <person name="Lipzen A."/>
            <person name="Chen C."/>
            <person name="Yan M."/>
            <person name="Daum C."/>
            <person name="Ng V."/>
            <person name="Clum A."/>
            <person name="Steindorff A."/>
            <person name="Ohm R.A."/>
            <person name="Martin F."/>
            <person name="Silar P."/>
            <person name="Natvig D.O."/>
            <person name="Lalanne C."/>
            <person name="Gautier V."/>
            <person name="Ament-Velasquez S.L."/>
            <person name="Kruys A."/>
            <person name="Hutchinson M.I."/>
            <person name="Powell A.J."/>
            <person name="Barry K."/>
            <person name="Miller A.N."/>
            <person name="Grigoriev I.V."/>
            <person name="Debuchy R."/>
            <person name="Gladieux P."/>
            <person name="Hiltunen Thoren M."/>
            <person name="Johannesson H."/>
        </authorList>
    </citation>
    <scope>NUCLEOTIDE SEQUENCE</scope>
    <source>
        <strain evidence="1">CBS 892.96</strain>
    </source>
</reference>
<comment type="caution">
    <text evidence="1">The sequence shown here is derived from an EMBL/GenBank/DDBJ whole genome shotgun (WGS) entry which is preliminary data.</text>
</comment>
<name>A0AAN6VXP8_9PEZI</name>
<protein>
    <submittedName>
        <fullName evidence="1">Uncharacterized protein</fullName>
    </submittedName>
</protein>
<dbReference type="AlphaFoldDB" id="A0AAN6VXP8"/>
<accession>A0AAN6VXP8</accession>
<gene>
    <name evidence="1" type="ORF">QBC36DRAFT_315909</name>
</gene>
<evidence type="ECO:0000313" key="1">
    <source>
        <dbReference type="EMBL" id="KAK4171311.1"/>
    </source>
</evidence>
<reference evidence="1" key="2">
    <citation type="submission" date="2023-05" db="EMBL/GenBank/DDBJ databases">
        <authorList>
            <consortium name="Lawrence Berkeley National Laboratory"/>
            <person name="Steindorff A."/>
            <person name="Hensen N."/>
            <person name="Bonometti L."/>
            <person name="Westerberg I."/>
            <person name="Brannstrom I.O."/>
            <person name="Guillou S."/>
            <person name="Cros-Aarteil S."/>
            <person name="Calhoun S."/>
            <person name="Haridas S."/>
            <person name="Kuo A."/>
            <person name="Mondo S."/>
            <person name="Pangilinan J."/>
            <person name="Riley R."/>
            <person name="Labutti K."/>
            <person name="Andreopoulos B."/>
            <person name="Lipzen A."/>
            <person name="Chen C."/>
            <person name="Yanf M."/>
            <person name="Daum C."/>
            <person name="Ng V."/>
            <person name="Clum A."/>
            <person name="Ohm R."/>
            <person name="Martin F."/>
            <person name="Silar P."/>
            <person name="Natvig D."/>
            <person name="Lalanne C."/>
            <person name="Gautier V."/>
            <person name="Ament-Velasquez S.L."/>
            <person name="Kruys A."/>
            <person name="Hutchinson M.I."/>
            <person name="Powell A.J."/>
            <person name="Barry K."/>
            <person name="Miller A.N."/>
            <person name="Grigoriev I.V."/>
            <person name="Debuchy R."/>
            <person name="Gladieux P."/>
            <person name="Thoren M.H."/>
            <person name="Johannesson H."/>
        </authorList>
    </citation>
    <scope>NUCLEOTIDE SEQUENCE</scope>
    <source>
        <strain evidence="1">CBS 892.96</strain>
    </source>
</reference>
<proteinExistence type="predicted"/>
<organism evidence="1 2">
    <name type="scientific">Triangularia setosa</name>
    <dbReference type="NCBI Taxonomy" id="2587417"/>
    <lineage>
        <taxon>Eukaryota</taxon>
        <taxon>Fungi</taxon>
        <taxon>Dikarya</taxon>
        <taxon>Ascomycota</taxon>
        <taxon>Pezizomycotina</taxon>
        <taxon>Sordariomycetes</taxon>
        <taxon>Sordariomycetidae</taxon>
        <taxon>Sordariales</taxon>
        <taxon>Podosporaceae</taxon>
        <taxon>Triangularia</taxon>
    </lineage>
</organism>
<sequence length="103" mass="11438">MAHTISHHYTQIKTQSKFTKTAASTGPKAYCLSCSPASQTASENFQRTVSLKPSQNNKVESPSYLIEHYLKDGEVHVPEKLWTDAGVITQDIWTTNEKAEVGI</sequence>
<evidence type="ECO:0000313" key="2">
    <source>
        <dbReference type="Proteomes" id="UP001302321"/>
    </source>
</evidence>